<dbReference type="SUPFAM" id="SSF48239">
    <property type="entry name" value="Terpenoid cyclases/Protein prenyltransferases"/>
    <property type="match status" value="2"/>
</dbReference>
<sequence length="798" mass="85494">MQMLLPMALMAALASSPTQEPVRAVERVLPDGSRERYEVLRDAPEGTEVRHGTYERFHPGGELAARGSFDHGLASDRWRLVWANGEKQAAGNCRDGRVQGTWRVWYPDSDLGSKGRLAEIVFDEGRRSGEQEVWLPDGRLDPRRSGPVVHLEQDWPGGAPRLRGTLVGGHLDGQLRLDWPDGTPALRGYFAGSRPVGPWRAVHPDGFEDPLVLARSAPADWIPSLADVFEGRLPGLEPSLAASDGEPGAAAEGAGADPDARLDGALAALVQWLTPAPEDPEGAAVAALREREPYERVVAALAEIGERRGTAVEAAVQERLTVDLQAGFGTVLGLGLVEASSAAEHRRALSRLALLTLLCADDDFAWAAEARQRATSPAIEAHGASSPTDAASPAQPVFDAALVHLGEAALIRRLEPVRGRTASELDEPVARAIAAGLDWLARHRSTEGSWSGAAFSAGCAGSGTICDGAGFDYHDLGLTALALLAFADAGVDARDPEHGATVRAGLAWLVGEWDQNEQMFGPIRATNFLYDQALACQVLARYHDDLHSELLQELVRGSVAFLGRARNPYGAWHYDLPPTGENNTSTTYWCIEALAAADRILPEGVDADCFEGALSWVYEVSDRGNGRCGYNTVGSSSSRLEGMHERFPADHGEAMTSAALAIHLHSANGLGDPIAPKSERAQLVEKGLDLILRRRPEWSDDGESVDLYYWRLGARAIHQFSSMSPGGSAAWLAALEHLLLGHQDSGHCSDGSWDPIGPWGFVAGRVYSTSMAVSALAARVDGVGATRGFDVEAFGRRR</sequence>
<gene>
    <name evidence="2" type="ORF">Pla133_36840</name>
</gene>
<feature type="region of interest" description="Disordered" evidence="1">
    <location>
        <begin position="237"/>
        <end position="257"/>
    </location>
</feature>
<dbReference type="AlphaFoldDB" id="A0A518BNM8"/>
<organism evidence="2 3">
    <name type="scientific">Engelhardtia mirabilis</name>
    <dbReference type="NCBI Taxonomy" id="2528011"/>
    <lineage>
        <taxon>Bacteria</taxon>
        <taxon>Pseudomonadati</taxon>
        <taxon>Planctomycetota</taxon>
        <taxon>Planctomycetia</taxon>
        <taxon>Planctomycetia incertae sedis</taxon>
        <taxon>Engelhardtia</taxon>
    </lineage>
</organism>
<dbReference type="InterPro" id="IPR008930">
    <property type="entry name" value="Terpenoid_cyclase/PrenylTrfase"/>
</dbReference>
<dbReference type="KEGG" id="pbap:Pla133_36840"/>
<keyword evidence="3" id="KW-1185">Reference proteome</keyword>
<evidence type="ECO:0000313" key="3">
    <source>
        <dbReference type="Proteomes" id="UP000316921"/>
    </source>
</evidence>
<accession>A0A518BNM8</accession>
<dbReference type="SUPFAM" id="SSF82185">
    <property type="entry name" value="Histone H3 K4-specific methyltransferase SET7/9 N-terminal domain"/>
    <property type="match status" value="1"/>
</dbReference>
<protein>
    <recommendedName>
        <fullName evidence="4">MORN repeat variant</fullName>
    </recommendedName>
</protein>
<reference evidence="2 3" key="1">
    <citation type="submission" date="2019-02" db="EMBL/GenBank/DDBJ databases">
        <title>Deep-cultivation of Planctomycetes and their phenomic and genomic characterization uncovers novel biology.</title>
        <authorList>
            <person name="Wiegand S."/>
            <person name="Jogler M."/>
            <person name="Boedeker C."/>
            <person name="Pinto D."/>
            <person name="Vollmers J."/>
            <person name="Rivas-Marin E."/>
            <person name="Kohn T."/>
            <person name="Peeters S.H."/>
            <person name="Heuer A."/>
            <person name="Rast P."/>
            <person name="Oberbeckmann S."/>
            <person name="Bunk B."/>
            <person name="Jeske O."/>
            <person name="Meyerdierks A."/>
            <person name="Storesund J.E."/>
            <person name="Kallscheuer N."/>
            <person name="Luecker S."/>
            <person name="Lage O.M."/>
            <person name="Pohl T."/>
            <person name="Merkel B.J."/>
            <person name="Hornburger P."/>
            <person name="Mueller R.-W."/>
            <person name="Bruemmer F."/>
            <person name="Labrenz M."/>
            <person name="Spormann A.M."/>
            <person name="Op den Camp H."/>
            <person name="Overmann J."/>
            <person name="Amann R."/>
            <person name="Jetten M.S.M."/>
            <person name="Mascher T."/>
            <person name="Medema M.H."/>
            <person name="Devos D.P."/>
            <person name="Kaster A.-K."/>
            <person name="Ovreas L."/>
            <person name="Rohde M."/>
            <person name="Galperin M.Y."/>
            <person name="Jogler C."/>
        </authorList>
    </citation>
    <scope>NUCLEOTIDE SEQUENCE [LARGE SCALE GENOMIC DNA]</scope>
    <source>
        <strain evidence="2 3">Pla133</strain>
    </source>
</reference>
<dbReference type="Proteomes" id="UP000316921">
    <property type="component" value="Chromosome"/>
</dbReference>
<name>A0A518BNM8_9BACT</name>
<dbReference type="Gene3D" id="1.50.10.20">
    <property type="match status" value="2"/>
</dbReference>
<proteinExistence type="predicted"/>
<dbReference type="RefSeq" id="WP_145067716.1">
    <property type="nucleotide sequence ID" value="NZ_CP036287.1"/>
</dbReference>
<evidence type="ECO:0008006" key="4">
    <source>
        <dbReference type="Google" id="ProtNLM"/>
    </source>
</evidence>
<dbReference type="EMBL" id="CP036287">
    <property type="protein sequence ID" value="QDU68585.1"/>
    <property type="molecule type" value="Genomic_DNA"/>
</dbReference>
<evidence type="ECO:0000256" key="1">
    <source>
        <dbReference type="SAM" id="MobiDB-lite"/>
    </source>
</evidence>
<dbReference type="Gene3D" id="2.20.110.10">
    <property type="entry name" value="Histone H3 K4-specific methyltransferase SET7/9 N-terminal domain"/>
    <property type="match status" value="1"/>
</dbReference>
<feature type="compositionally biased region" description="Low complexity" evidence="1">
    <location>
        <begin position="241"/>
        <end position="257"/>
    </location>
</feature>
<evidence type="ECO:0000313" key="2">
    <source>
        <dbReference type="EMBL" id="QDU68585.1"/>
    </source>
</evidence>